<protein>
    <submittedName>
        <fullName evidence="1">Uncharacterized protein</fullName>
    </submittedName>
</protein>
<dbReference type="AlphaFoldDB" id="A0AAV7WCN9"/>
<keyword evidence="2" id="KW-1185">Reference proteome</keyword>
<accession>A0AAV7WCN9</accession>
<evidence type="ECO:0000313" key="1">
    <source>
        <dbReference type="EMBL" id="KAJ1209829.1"/>
    </source>
</evidence>
<evidence type="ECO:0000313" key="2">
    <source>
        <dbReference type="Proteomes" id="UP001066276"/>
    </source>
</evidence>
<proteinExistence type="predicted"/>
<name>A0AAV7WCN9_PLEWA</name>
<comment type="caution">
    <text evidence="1">The sequence shown here is derived from an EMBL/GenBank/DDBJ whole genome shotgun (WGS) entry which is preliminary data.</text>
</comment>
<dbReference type="Proteomes" id="UP001066276">
    <property type="component" value="Chromosome 1_2"/>
</dbReference>
<reference evidence="1" key="1">
    <citation type="journal article" date="2022" name="bioRxiv">
        <title>Sequencing and chromosome-scale assembly of the giantPleurodeles waltlgenome.</title>
        <authorList>
            <person name="Brown T."/>
            <person name="Elewa A."/>
            <person name="Iarovenko S."/>
            <person name="Subramanian E."/>
            <person name="Araus A.J."/>
            <person name="Petzold A."/>
            <person name="Susuki M."/>
            <person name="Suzuki K.-i.T."/>
            <person name="Hayashi T."/>
            <person name="Toyoda A."/>
            <person name="Oliveira C."/>
            <person name="Osipova E."/>
            <person name="Leigh N.D."/>
            <person name="Simon A."/>
            <person name="Yun M.H."/>
        </authorList>
    </citation>
    <scope>NUCLEOTIDE SEQUENCE</scope>
    <source>
        <strain evidence="1">20211129_DDA</strain>
        <tissue evidence="1">Liver</tissue>
    </source>
</reference>
<gene>
    <name evidence="1" type="ORF">NDU88_005201</name>
</gene>
<organism evidence="1 2">
    <name type="scientific">Pleurodeles waltl</name>
    <name type="common">Iberian ribbed newt</name>
    <dbReference type="NCBI Taxonomy" id="8319"/>
    <lineage>
        <taxon>Eukaryota</taxon>
        <taxon>Metazoa</taxon>
        <taxon>Chordata</taxon>
        <taxon>Craniata</taxon>
        <taxon>Vertebrata</taxon>
        <taxon>Euteleostomi</taxon>
        <taxon>Amphibia</taxon>
        <taxon>Batrachia</taxon>
        <taxon>Caudata</taxon>
        <taxon>Salamandroidea</taxon>
        <taxon>Salamandridae</taxon>
        <taxon>Pleurodelinae</taxon>
        <taxon>Pleurodeles</taxon>
    </lineage>
</organism>
<dbReference type="EMBL" id="JANPWB010000002">
    <property type="protein sequence ID" value="KAJ1209829.1"/>
    <property type="molecule type" value="Genomic_DNA"/>
</dbReference>
<sequence>MWPRATGERRASRRVLVMEERFPRYTLQSPQRDALWVVSVQRELLMLNGRVPADTLKISGRHQIRAKSVCFFF</sequence>